<feature type="region of interest" description="Disordered" evidence="1">
    <location>
        <begin position="757"/>
        <end position="776"/>
    </location>
</feature>
<dbReference type="PROSITE" id="PS51318">
    <property type="entry name" value="TAT"/>
    <property type="match status" value="1"/>
</dbReference>
<dbReference type="InterPro" id="IPR052516">
    <property type="entry name" value="N-heterocyclic_Hydroxylase"/>
</dbReference>
<dbReference type="PIRSF" id="PIRSF036389">
    <property type="entry name" value="IOR_B"/>
    <property type="match status" value="1"/>
</dbReference>
<dbReference type="EMBL" id="JAUSQM010000001">
    <property type="protein sequence ID" value="MDP9820861.1"/>
    <property type="molecule type" value="Genomic_DNA"/>
</dbReference>
<dbReference type="RefSeq" id="WP_306824802.1">
    <property type="nucleotide sequence ID" value="NZ_JAUSQM010000001.1"/>
</dbReference>
<dbReference type="InterPro" id="IPR012368">
    <property type="entry name" value="OxRdtase_Mopterin-bd_su_IorB"/>
</dbReference>
<evidence type="ECO:0000256" key="1">
    <source>
        <dbReference type="SAM" id="MobiDB-lite"/>
    </source>
</evidence>
<comment type="caution">
    <text evidence="3">The sequence shown here is derived from an EMBL/GenBank/DDBJ whole genome shotgun (WGS) entry which is preliminary data.</text>
</comment>
<dbReference type="InterPro" id="IPR006311">
    <property type="entry name" value="TAT_signal"/>
</dbReference>
<dbReference type="PANTHER" id="PTHR47495">
    <property type="entry name" value="ALDEHYDE DEHYDROGENASE"/>
    <property type="match status" value="1"/>
</dbReference>
<dbReference type="Pfam" id="PF20256">
    <property type="entry name" value="MoCoBD_2"/>
    <property type="match status" value="2"/>
</dbReference>
<dbReference type="InterPro" id="IPR008274">
    <property type="entry name" value="AldOxase/xan_DH_MoCoBD1"/>
</dbReference>
<proteinExistence type="predicted"/>
<dbReference type="EC" id="1.3.99.16" evidence="3"/>
<dbReference type="InterPro" id="IPR046867">
    <property type="entry name" value="AldOxase/xan_DH_MoCoBD2"/>
</dbReference>
<evidence type="ECO:0000259" key="2">
    <source>
        <dbReference type="SMART" id="SM01008"/>
    </source>
</evidence>
<dbReference type="SUPFAM" id="SSF56003">
    <property type="entry name" value="Molybdenum cofactor-binding domain"/>
    <property type="match status" value="2"/>
</dbReference>
<name>A0ABT9NKI4_9ACTN</name>
<dbReference type="InterPro" id="IPR037165">
    <property type="entry name" value="AldOxase/xan_DH_Mopterin-bd_sf"/>
</dbReference>
<protein>
    <submittedName>
        <fullName evidence="3">Isoquinoline 1-oxidoreductase beta subunit</fullName>
        <ecNumber evidence="3">1.3.99.16</ecNumber>
    </submittedName>
</protein>
<reference evidence="3 4" key="1">
    <citation type="submission" date="2023-07" db="EMBL/GenBank/DDBJ databases">
        <title>Sequencing the genomes of 1000 actinobacteria strains.</title>
        <authorList>
            <person name="Klenk H.-P."/>
        </authorList>
    </citation>
    <scope>NUCLEOTIDE SEQUENCE [LARGE SCALE GENOMIC DNA]</scope>
    <source>
        <strain evidence="3 4">GD13</strain>
    </source>
</reference>
<dbReference type="PANTHER" id="PTHR47495:SF1">
    <property type="entry name" value="BLL3820 PROTEIN"/>
    <property type="match status" value="1"/>
</dbReference>
<evidence type="ECO:0000313" key="3">
    <source>
        <dbReference type="EMBL" id="MDP9820861.1"/>
    </source>
</evidence>
<keyword evidence="4" id="KW-1185">Reference proteome</keyword>
<dbReference type="Pfam" id="PF02738">
    <property type="entry name" value="MoCoBD_1"/>
    <property type="match status" value="1"/>
</dbReference>
<dbReference type="GO" id="GO:0047121">
    <property type="term" value="F:isoquinoline 1-oxidoreductase activity"/>
    <property type="evidence" value="ECO:0007669"/>
    <property type="project" value="UniProtKB-EC"/>
</dbReference>
<dbReference type="Proteomes" id="UP001240447">
    <property type="component" value="Unassembled WGS sequence"/>
</dbReference>
<dbReference type="SMART" id="SM01008">
    <property type="entry name" value="Ald_Xan_dh_C"/>
    <property type="match status" value="1"/>
</dbReference>
<dbReference type="Gene3D" id="3.90.1170.50">
    <property type="entry name" value="Aldehyde oxidase/xanthine dehydrogenase, a/b hammerhead"/>
    <property type="match status" value="1"/>
</dbReference>
<dbReference type="InterPro" id="IPR000674">
    <property type="entry name" value="Ald_Oxase/Xan_DH_a/b"/>
</dbReference>
<dbReference type="Gene3D" id="3.30.365.10">
    <property type="entry name" value="Aldehyde oxidase/xanthine dehydrogenase, molybdopterin binding domain"/>
    <property type="match status" value="4"/>
</dbReference>
<gene>
    <name evidence="3" type="ORF">J2S59_000670</name>
</gene>
<sequence length="776" mass="83254">MTAPHPIVPPAGPAEGVGMPGTDRRRFLGYVVAGATLITAADLALGMPGAQSTVTAPQPAELYDLNDLLTHAALATSNLIAIQIHDDGTASFALPRMEVGQGITTSTAMIIAEELDIDVAQVRVSLADARPELVFNQLTGGSNTTISTFTPIRVAAAIAKGALLDAAARLLGDNLDQVRIKGEGIIEGLTGSITYAELAREAASDTTRQVGVLLKRPEKFTVIGTPQNRIDARAAVTGQKQFAMDLEVPGALPTMVCRPPTLNGRPMALRNRDAVLTMPGVTHVAEVPTGYAVRAETFGQCIDAVRAMDVEWQDGPLVQQSDGDVRGHLRAAQLPFVVPPLGKTVEHEFTFWFRGNSALEPNCAIADVRKDSAEIWGGLKSPVVAQEQIALTVGLPIDKVRVHVVQGGGSFGRKLFFDAALEAAQISRAMGAPVKLMWHRADDARQGRTHPMVVSKVRASYSGKQVNTFEQRNCSVRTDFTHGLGEIITRFAAQLPVAGNYAFAQTVFLLTQELGYNFGVVDQLLSEVDLPFNTGSMRNIYSPDTRCAVELTVDDLARRMGEDPYAFRLRTARSPRTKAVLEAVGEAAEWGKPMPAGTAQGVAIHKEYKGVTACVVEIDCRPDTVNRRIRNAVTGPRVTRATFAVDAGLVVNPRGLEAQMQGGVMDGIALALTSSLHFRQGRFLEASWDNYFYTRHWNAPPEMQVVIVDNDVTQPGGAGEAGVAASFAAVACAYWRATGGPMPTSFPINHQTLSFEPKPFVPPVPASPTDGRDHTY</sequence>
<keyword evidence="3" id="KW-0560">Oxidoreductase</keyword>
<evidence type="ECO:0000313" key="4">
    <source>
        <dbReference type="Proteomes" id="UP001240447"/>
    </source>
</evidence>
<accession>A0ABT9NKI4</accession>
<feature type="domain" description="Aldehyde oxidase/xanthine dehydrogenase a/b hammerhead" evidence="2">
    <location>
        <begin position="237"/>
        <end position="316"/>
    </location>
</feature>
<organism evidence="3 4">
    <name type="scientific">Nocardioides massiliensis</name>
    <dbReference type="NCBI Taxonomy" id="1325935"/>
    <lineage>
        <taxon>Bacteria</taxon>
        <taxon>Bacillati</taxon>
        <taxon>Actinomycetota</taxon>
        <taxon>Actinomycetes</taxon>
        <taxon>Propionibacteriales</taxon>
        <taxon>Nocardioidaceae</taxon>
        <taxon>Nocardioides</taxon>
    </lineage>
</organism>